<evidence type="ECO:0000313" key="1">
    <source>
        <dbReference type="EMBL" id="CAE0538140.1"/>
    </source>
</evidence>
<dbReference type="AlphaFoldDB" id="A0A7S3W5C4"/>
<reference evidence="1" key="1">
    <citation type="submission" date="2021-01" db="EMBL/GenBank/DDBJ databases">
        <authorList>
            <person name="Corre E."/>
            <person name="Pelletier E."/>
            <person name="Niang G."/>
            <person name="Scheremetjew M."/>
            <person name="Finn R."/>
            <person name="Kale V."/>
            <person name="Holt S."/>
            <person name="Cochrane G."/>
            <person name="Meng A."/>
            <person name="Brown T."/>
            <person name="Cohen L."/>
        </authorList>
    </citation>
    <scope>NUCLEOTIDE SEQUENCE</scope>
    <source>
        <strain evidence="1">379</strain>
    </source>
</reference>
<accession>A0A7S3W5C4</accession>
<gene>
    <name evidence="1" type="ORF">EHUX00137_LOCUS10128</name>
</gene>
<sequence>MLNGRFALSKADVGVQLQGAGLPVHMCERSDCQLRPMISTSLIGRGHHRIFLKGGRNACEPMPQCRSSRVGLVLSPAALQERLRCSYPSDGRTNAKVCGSAEQDSGDPRFPLTSMGWESGGECAAGCGPGWCDEWSDVWQGWRCAYRPRHLSRMLVLQAQHNPFSWNEVVFDGTGYETPRPPLILAFLVASDRSEEELSHARELHTQYVQRYPEAASVPLVQYHEYDDRPFELV</sequence>
<organism evidence="1">
    <name type="scientific">Emiliania huxleyi</name>
    <name type="common">Coccolithophore</name>
    <name type="synonym">Pontosphaera huxleyi</name>
    <dbReference type="NCBI Taxonomy" id="2903"/>
    <lineage>
        <taxon>Eukaryota</taxon>
        <taxon>Haptista</taxon>
        <taxon>Haptophyta</taxon>
        <taxon>Prymnesiophyceae</taxon>
        <taxon>Isochrysidales</taxon>
        <taxon>Noelaerhabdaceae</taxon>
        <taxon>Emiliania</taxon>
    </lineage>
</organism>
<proteinExistence type="predicted"/>
<protein>
    <submittedName>
        <fullName evidence="1">Uncharacterized protein</fullName>
    </submittedName>
</protein>
<dbReference type="EMBL" id="HBIR01013758">
    <property type="protein sequence ID" value="CAE0538140.1"/>
    <property type="molecule type" value="Transcribed_RNA"/>
</dbReference>
<name>A0A7S3W5C4_EMIHU</name>